<evidence type="ECO:0000313" key="3">
    <source>
        <dbReference type="Proteomes" id="UP000469185"/>
    </source>
</evidence>
<dbReference type="Gene3D" id="1.10.3300.10">
    <property type="entry name" value="Jann2411-like domain"/>
    <property type="match status" value="1"/>
</dbReference>
<keyword evidence="3" id="KW-1185">Reference proteome</keyword>
<dbReference type="EMBL" id="JAAGOB010000013">
    <property type="protein sequence ID" value="NED97760.1"/>
    <property type="molecule type" value="Genomic_DNA"/>
</dbReference>
<dbReference type="InterPro" id="IPR023286">
    <property type="entry name" value="ABATE_dom_sf"/>
</dbReference>
<dbReference type="RefSeq" id="WP_163820532.1">
    <property type="nucleotide sequence ID" value="NZ_JAAGOB010000013.1"/>
</dbReference>
<dbReference type="PANTHER" id="PTHR35525:SF3">
    <property type="entry name" value="BLL6575 PROTEIN"/>
    <property type="match status" value="1"/>
</dbReference>
<dbReference type="Pfam" id="PF11706">
    <property type="entry name" value="zf-CGNR"/>
    <property type="match status" value="1"/>
</dbReference>
<dbReference type="AlphaFoldDB" id="A0A6N9YS32"/>
<comment type="caution">
    <text evidence="2">The sequence shown here is derived from an EMBL/GenBank/DDBJ whole genome shotgun (WGS) entry which is preliminary data.</text>
</comment>
<protein>
    <submittedName>
        <fullName evidence="2">CGNR zinc finger domain-containing protein</fullName>
    </submittedName>
</protein>
<dbReference type="InterPro" id="IPR010852">
    <property type="entry name" value="ABATE"/>
</dbReference>
<gene>
    <name evidence="2" type="ORF">G1H11_20895</name>
</gene>
<name>A0A6N9YS32_9ACTN</name>
<organism evidence="2 3">
    <name type="scientific">Phytoactinopolyspora alkaliphila</name>
    <dbReference type="NCBI Taxonomy" id="1783498"/>
    <lineage>
        <taxon>Bacteria</taxon>
        <taxon>Bacillati</taxon>
        <taxon>Actinomycetota</taxon>
        <taxon>Actinomycetes</taxon>
        <taxon>Jiangellales</taxon>
        <taxon>Jiangellaceae</taxon>
        <taxon>Phytoactinopolyspora</taxon>
    </lineage>
</organism>
<accession>A0A6N9YS32</accession>
<dbReference type="PANTHER" id="PTHR35525">
    <property type="entry name" value="BLL6575 PROTEIN"/>
    <property type="match status" value="1"/>
</dbReference>
<dbReference type="SUPFAM" id="SSF160904">
    <property type="entry name" value="Jann2411-like"/>
    <property type="match status" value="1"/>
</dbReference>
<dbReference type="Proteomes" id="UP000469185">
    <property type="component" value="Unassembled WGS sequence"/>
</dbReference>
<sequence>MVNASRGQAAPGALESVRELLNTWSIPNQTRRAEDRLEEFAQDRGVPRGSQRTVLAELRDDLRGLVEGSAGADAVLNDWIVRLDVRPHLEAATIGYRSGPEPAGEFLVVVLDAVAAATWPRLKACPDCRWVFYDHTRNGSKKWCLMTAGGPDGRSCGSIAKVRAHRDRARAARPGASR</sequence>
<evidence type="ECO:0000313" key="2">
    <source>
        <dbReference type="EMBL" id="NED97760.1"/>
    </source>
</evidence>
<proteinExistence type="predicted"/>
<reference evidence="2 3" key="1">
    <citation type="submission" date="2020-02" db="EMBL/GenBank/DDBJ databases">
        <authorList>
            <person name="Li X.-J."/>
            <person name="Feng X.-M."/>
        </authorList>
    </citation>
    <scope>NUCLEOTIDE SEQUENCE [LARGE SCALE GENOMIC DNA]</scope>
    <source>
        <strain evidence="2 3">CGMCC 4.7225</strain>
    </source>
</reference>
<dbReference type="InterPro" id="IPR021005">
    <property type="entry name" value="Znf_CGNR"/>
</dbReference>
<feature type="domain" description="Zinc finger CGNR" evidence="1">
    <location>
        <begin position="121"/>
        <end position="168"/>
    </location>
</feature>
<evidence type="ECO:0000259" key="1">
    <source>
        <dbReference type="Pfam" id="PF11706"/>
    </source>
</evidence>